<dbReference type="AlphaFoldDB" id="A0A6N6N6P0"/>
<evidence type="ECO:0000256" key="2">
    <source>
        <dbReference type="ARBA" id="ARBA00022777"/>
    </source>
</evidence>
<dbReference type="InterPro" id="IPR029056">
    <property type="entry name" value="Ribokinase-like"/>
</dbReference>
<keyword evidence="1" id="KW-0808">Transferase</keyword>
<comment type="caution">
    <text evidence="4">The sequence shown here is derived from an EMBL/GenBank/DDBJ whole genome shotgun (WGS) entry which is preliminary data.</text>
</comment>
<protein>
    <submittedName>
        <fullName evidence="4">Carbohydrate kinase family protein</fullName>
    </submittedName>
</protein>
<dbReference type="PANTHER" id="PTHR10584">
    <property type="entry name" value="SUGAR KINASE"/>
    <property type="match status" value="1"/>
</dbReference>
<dbReference type="PROSITE" id="PS00584">
    <property type="entry name" value="PFKB_KINASES_2"/>
    <property type="match status" value="1"/>
</dbReference>
<gene>
    <name evidence="4" type="ORF">F8A88_05520</name>
</gene>
<dbReference type="CDD" id="cd01942">
    <property type="entry name" value="ribokinase_group_A"/>
    <property type="match status" value="1"/>
</dbReference>
<feature type="domain" description="Carbohydrate kinase PfkB" evidence="3">
    <location>
        <begin position="43"/>
        <end position="290"/>
    </location>
</feature>
<accession>A0A6N6N6P0</accession>
<dbReference type="RefSeq" id="WP_151150069.1">
    <property type="nucleotide sequence ID" value="NZ_WAIE01000001.1"/>
</dbReference>
<name>A0A6N6N6P0_9BACT</name>
<evidence type="ECO:0000313" key="4">
    <source>
        <dbReference type="EMBL" id="KAB1443696.1"/>
    </source>
</evidence>
<proteinExistence type="predicted"/>
<reference evidence="4 5" key="1">
    <citation type="journal article" date="2017" name="Int. J. Syst. Evol. Microbiol.">
        <title>Desulfovibrio senegalensis sp. nov., a mesophilic sulfate reducer isolated from marine sediment.</title>
        <authorList>
            <person name="Thioye A."/>
            <person name="Gam Z.B.A."/>
            <person name="Mbengue M."/>
            <person name="Cayol J.L."/>
            <person name="Joseph-Bartoli M."/>
            <person name="Toure-Kane C."/>
            <person name="Labat M."/>
        </authorList>
    </citation>
    <scope>NUCLEOTIDE SEQUENCE [LARGE SCALE GENOMIC DNA]</scope>
    <source>
        <strain evidence="4 5">DSM 101509</strain>
    </source>
</reference>
<organism evidence="4 5">
    <name type="scientific">Pseudodesulfovibrio senegalensis</name>
    <dbReference type="NCBI Taxonomy" id="1721087"/>
    <lineage>
        <taxon>Bacteria</taxon>
        <taxon>Pseudomonadati</taxon>
        <taxon>Thermodesulfobacteriota</taxon>
        <taxon>Desulfovibrionia</taxon>
        <taxon>Desulfovibrionales</taxon>
        <taxon>Desulfovibrionaceae</taxon>
    </lineage>
</organism>
<dbReference type="PROSITE" id="PS00583">
    <property type="entry name" value="PFKB_KINASES_1"/>
    <property type="match status" value="1"/>
</dbReference>
<dbReference type="InterPro" id="IPR002173">
    <property type="entry name" value="Carboh/pur_kinase_PfkB_CS"/>
</dbReference>
<keyword evidence="2 4" id="KW-0418">Kinase</keyword>
<dbReference type="Gene3D" id="3.40.1190.20">
    <property type="match status" value="1"/>
</dbReference>
<dbReference type="PANTHER" id="PTHR10584:SF166">
    <property type="entry name" value="RIBOKINASE"/>
    <property type="match status" value="1"/>
</dbReference>
<evidence type="ECO:0000256" key="1">
    <source>
        <dbReference type="ARBA" id="ARBA00022679"/>
    </source>
</evidence>
<dbReference type="Proteomes" id="UP000438699">
    <property type="component" value="Unassembled WGS sequence"/>
</dbReference>
<dbReference type="InterPro" id="IPR011611">
    <property type="entry name" value="PfkB_dom"/>
</dbReference>
<dbReference type="OrthoDB" id="9779730at2"/>
<dbReference type="Pfam" id="PF00294">
    <property type="entry name" value="PfkB"/>
    <property type="match status" value="1"/>
</dbReference>
<evidence type="ECO:0000313" key="5">
    <source>
        <dbReference type="Proteomes" id="UP000438699"/>
    </source>
</evidence>
<sequence length="310" mass="33873">MKVYVTGSLAFDRIMTFPGKFSDHILPDKIHILNVCFVVNGLDEKFGGTAGNIAYSMALMGEKPVILSQVGKDFALYDEWLQKHGLPVEGIRTIDHEHTAGAYITTDMSDNQITGFNPGAMCHSCAYDMSNIDNNSLAIISPGNVEDMVGHPEYYREKGIRFIFDPGQQITTLGGERLGKALDGAFMLITNDYELQMVMNDTGLSREQLLDKVGMLVTTLGEKGCQIVTKEGEVAIPAAKAAEVVDPTGAGDAFRAGLLKGLCLEKDIETACRMGAVSAAYSVEKRGTQEHGYTWDEFCKRYEENYGPLG</sequence>
<evidence type="ECO:0000259" key="3">
    <source>
        <dbReference type="Pfam" id="PF00294"/>
    </source>
</evidence>
<dbReference type="EMBL" id="WAIE01000001">
    <property type="protein sequence ID" value="KAB1443696.1"/>
    <property type="molecule type" value="Genomic_DNA"/>
</dbReference>
<dbReference type="SUPFAM" id="SSF53613">
    <property type="entry name" value="Ribokinase-like"/>
    <property type="match status" value="1"/>
</dbReference>
<keyword evidence="5" id="KW-1185">Reference proteome</keyword>
<dbReference type="GO" id="GO:0016301">
    <property type="term" value="F:kinase activity"/>
    <property type="evidence" value="ECO:0007669"/>
    <property type="project" value="UniProtKB-KW"/>
</dbReference>